<organism evidence="1 2">
    <name type="scientific">Tremblaya princeps</name>
    <dbReference type="NCBI Taxonomy" id="189385"/>
    <lineage>
        <taxon>Bacteria</taxon>
        <taxon>Pseudomonadati</taxon>
        <taxon>Pseudomonadota</taxon>
        <taxon>Betaproteobacteria</taxon>
        <taxon>Candidatus Tremblayella</taxon>
    </lineage>
</organism>
<evidence type="ECO:0000313" key="1">
    <source>
        <dbReference type="EMBL" id="CUX76754.1"/>
    </source>
</evidence>
<dbReference type="EMBL" id="LN999011">
    <property type="protein sequence ID" value="CUX76754.1"/>
    <property type="molecule type" value="Genomic_DNA"/>
</dbReference>
<sequence length="68" mass="7160">MSKASTLTGRLCARFMAAELGMLMLRRASEDARLAVQRSGHGAVFPRAGVMAARAAHALIDLEGLGYG</sequence>
<reference evidence="2" key="1">
    <citation type="submission" date="2016-01" db="EMBL/GenBank/DDBJ databases">
        <authorList>
            <person name="Husnik F."/>
        </authorList>
    </citation>
    <scope>NUCLEOTIDE SEQUENCE [LARGE SCALE GENOMIC DNA]</scope>
</reference>
<proteinExistence type="predicted"/>
<gene>
    <name evidence="1" type="primary">rpmC</name>
    <name evidence="1" type="ORF">MHIR_TP00133</name>
</gene>
<dbReference type="PATRIC" id="fig|189385.8.peg.141"/>
<name>A0A143WNU2_TREPR</name>
<dbReference type="Proteomes" id="UP000075242">
    <property type="component" value="Chromosome I"/>
</dbReference>
<protein>
    <submittedName>
        <fullName evidence="1">Putative 50S ribosomal subunit protein L29</fullName>
    </submittedName>
</protein>
<dbReference type="AlphaFoldDB" id="A0A143WNU2"/>
<evidence type="ECO:0000313" key="2">
    <source>
        <dbReference type="Proteomes" id="UP000075242"/>
    </source>
</evidence>
<accession>A0A143WNU2</accession>